<accession>A0A438G9M9</accession>
<organism evidence="1 2">
    <name type="scientific">Vitis vinifera</name>
    <name type="common">Grape</name>
    <dbReference type="NCBI Taxonomy" id="29760"/>
    <lineage>
        <taxon>Eukaryota</taxon>
        <taxon>Viridiplantae</taxon>
        <taxon>Streptophyta</taxon>
        <taxon>Embryophyta</taxon>
        <taxon>Tracheophyta</taxon>
        <taxon>Spermatophyta</taxon>
        <taxon>Magnoliopsida</taxon>
        <taxon>eudicotyledons</taxon>
        <taxon>Gunneridae</taxon>
        <taxon>Pentapetalae</taxon>
        <taxon>rosids</taxon>
        <taxon>Vitales</taxon>
        <taxon>Vitaceae</taxon>
        <taxon>Viteae</taxon>
        <taxon>Vitis</taxon>
    </lineage>
</organism>
<evidence type="ECO:0000313" key="1">
    <source>
        <dbReference type="EMBL" id="RVW68923.1"/>
    </source>
</evidence>
<dbReference type="Proteomes" id="UP000288805">
    <property type="component" value="Unassembled WGS sequence"/>
</dbReference>
<dbReference type="AlphaFoldDB" id="A0A438G9M9"/>
<dbReference type="EMBL" id="QGNW01000514">
    <property type="protein sequence ID" value="RVW68923.1"/>
    <property type="molecule type" value="Genomic_DNA"/>
</dbReference>
<protein>
    <submittedName>
        <fullName evidence="1">Uncharacterized protein</fullName>
    </submittedName>
</protein>
<reference evidence="1 2" key="1">
    <citation type="journal article" date="2018" name="PLoS Genet.">
        <title>Population sequencing reveals clonal diversity and ancestral inbreeding in the grapevine cultivar Chardonnay.</title>
        <authorList>
            <person name="Roach M.J."/>
            <person name="Johnson D.L."/>
            <person name="Bohlmann J."/>
            <person name="van Vuuren H.J."/>
            <person name="Jones S.J."/>
            <person name="Pretorius I.S."/>
            <person name="Schmidt S.A."/>
            <person name="Borneman A.R."/>
        </authorList>
    </citation>
    <scope>NUCLEOTIDE SEQUENCE [LARGE SCALE GENOMIC DNA]</scope>
    <source>
        <strain evidence="2">cv. Chardonnay</strain>
        <tissue evidence="1">Leaf</tissue>
    </source>
</reference>
<comment type="caution">
    <text evidence="1">The sequence shown here is derived from an EMBL/GenBank/DDBJ whole genome shotgun (WGS) entry which is preliminary data.</text>
</comment>
<proteinExistence type="predicted"/>
<gene>
    <name evidence="1" type="ORF">CK203_064288</name>
</gene>
<name>A0A438G9M9_VITVI</name>
<evidence type="ECO:0000313" key="2">
    <source>
        <dbReference type="Proteomes" id="UP000288805"/>
    </source>
</evidence>
<sequence length="104" mass="12306">MSRHSKLDPQAPADFQCPSDIALEAIIKRPMVTQPPIEGNTYCRARPFHSKLYFDIEAMRQQPEFRDSFGLLQRYHLERLMTPRDFFYPRVAMDFYQSMTTRSA</sequence>